<dbReference type="EMBL" id="CDSC02000301">
    <property type="protein sequence ID" value="SEH89423.1"/>
    <property type="molecule type" value="Genomic_DNA"/>
</dbReference>
<evidence type="ECO:0000256" key="7">
    <source>
        <dbReference type="HAMAP-Rule" id="MF_00607"/>
    </source>
</evidence>
<feature type="binding site" evidence="7 8">
    <location>
        <position position="40"/>
    </location>
    <ligand>
        <name>S-adenosyl-L-methionine</name>
        <dbReference type="ChEBI" id="CHEBI:59789"/>
    </ligand>
</feature>
<feature type="binding site" evidence="7 8">
    <location>
        <position position="84"/>
    </location>
    <ligand>
        <name>S-adenosyl-L-methionine</name>
        <dbReference type="ChEBI" id="CHEBI:59789"/>
    </ligand>
</feature>
<dbReference type="InterPro" id="IPR011530">
    <property type="entry name" value="rRNA_adenine_dimethylase"/>
</dbReference>
<evidence type="ECO:0000256" key="3">
    <source>
        <dbReference type="ARBA" id="ARBA00022603"/>
    </source>
</evidence>
<dbReference type="Gene3D" id="1.10.8.100">
    <property type="entry name" value="Ribosomal RNA adenine dimethylase-like, domain 2"/>
    <property type="match status" value="1"/>
</dbReference>
<feature type="binding site" evidence="7 8">
    <location>
        <position position="61"/>
    </location>
    <ligand>
        <name>S-adenosyl-L-methionine</name>
        <dbReference type="ChEBI" id="CHEBI:59789"/>
    </ligand>
</feature>
<keyword evidence="5 7" id="KW-0949">S-adenosyl-L-methionine</keyword>
<dbReference type="GO" id="GO:0005829">
    <property type="term" value="C:cytosol"/>
    <property type="evidence" value="ECO:0007669"/>
    <property type="project" value="TreeGrafter"/>
</dbReference>
<dbReference type="RefSeq" id="WP_090716600.1">
    <property type="nucleotide sequence ID" value="NZ_CAESAP020000099.1"/>
</dbReference>
<dbReference type="PANTHER" id="PTHR11727">
    <property type="entry name" value="DIMETHYLADENOSINE TRANSFERASE"/>
    <property type="match status" value="1"/>
</dbReference>
<comment type="function">
    <text evidence="7">Specifically dimethylates two adjacent adenosines (A1518 and A1519) in the loop of a conserved hairpin near the 3'-end of 16S rRNA in the 30S particle. May play a critical role in biogenesis of 30S subunits.</text>
</comment>
<keyword evidence="4 7" id="KW-0808">Transferase</keyword>
<evidence type="ECO:0000256" key="2">
    <source>
        <dbReference type="ARBA" id="ARBA00022552"/>
    </source>
</evidence>
<evidence type="ECO:0000256" key="4">
    <source>
        <dbReference type="ARBA" id="ARBA00022679"/>
    </source>
</evidence>
<sequence>MSKHKARKRFGQNFLTDNSVIEHIVATIAPKFNDNLLEIGPGQGAMTLPLLERVKQLNVIEIDEDLIAVLNNLNKDNLVIHQGDALKFDLSTLTTPLRVVGNLPYNISSPLLFHLLENRDKVVDMTFMLQKEVVKRMVAENGSKIYGRLSVMMQAFFEVELIFIVPPESFEPAPKVDSAIVYLKPLAPSKVSNTEIFEKIVKAAFSQRRKTLGNCLKSLLLQEQTTIDLSQRAEMLAVEDFIVLADAYEAFTHTE</sequence>
<keyword evidence="6 7" id="KW-0694">RNA-binding</keyword>
<accession>A0A1H6KUZ2</accession>
<keyword evidence="2 7" id="KW-0698">rRNA processing</keyword>
<dbReference type="STRING" id="235205.BAZSYMB_SCAFFOLD00015_3"/>
<feature type="binding site" evidence="7 8">
    <location>
        <position position="102"/>
    </location>
    <ligand>
        <name>S-adenosyl-L-methionine</name>
        <dbReference type="ChEBI" id="CHEBI:59789"/>
    </ligand>
</feature>
<feature type="binding site" evidence="7 8">
    <location>
        <position position="15"/>
    </location>
    <ligand>
        <name>S-adenosyl-L-methionine</name>
        <dbReference type="ChEBI" id="CHEBI:59789"/>
    </ligand>
</feature>
<dbReference type="EMBL" id="CVUD02000125">
    <property type="protein sequence ID" value="SEH76758.1"/>
    <property type="molecule type" value="Genomic_DNA"/>
</dbReference>
<protein>
    <recommendedName>
        <fullName evidence="7">Ribosomal RNA small subunit methyltransferase A</fullName>
        <ecNumber evidence="7">2.1.1.182</ecNumber>
    </recommendedName>
    <alternativeName>
        <fullName evidence="7">16S rRNA (adenine(1518)-N(6)/adenine(1519)-N(6))-dimethyltransferase</fullName>
    </alternativeName>
    <alternativeName>
        <fullName evidence="7">16S rRNA dimethyladenosine transferase</fullName>
    </alternativeName>
    <alternativeName>
        <fullName evidence="7">16S rRNA dimethylase</fullName>
    </alternativeName>
    <alternativeName>
        <fullName evidence="7">S-adenosylmethionine-6-N', N'-adenosyl(rRNA) dimethyltransferase</fullName>
    </alternativeName>
</protein>
<feature type="domain" description="Ribosomal RNA adenine methylase transferase N-terminal" evidence="9">
    <location>
        <begin position="20"/>
        <end position="187"/>
    </location>
</feature>
<dbReference type="InterPro" id="IPR001737">
    <property type="entry name" value="KsgA/Erm"/>
</dbReference>
<keyword evidence="3 7" id="KW-0489">Methyltransferase</keyword>
<feature type="binding site" evidence="7 8">
    <location>
        <position position="13"/>
    </location>
    <ligand>
        <name>S-adenosyl-L-methionine</name>
        <dbReference type="ChEBI" id="CHEBI:59789"/>
    </ligand>
</feature>
<dbReference type="PROSITE" id="PS01131">
    <property type="entry name" value="RRNA_A_DIMETH"/>
    <property type="match status" value="1"/>
</dbReference>
<dbReference type="InterPro" id="IPR020596">
    <property type="entry name" value="rRNA_Ade_Mease_Trfase_CS"/>
</dbReference>
<evidence type="ECO:0000313" key="12">
    <source>
        <dbReference type="Proteomes" id="UP000198559"/>
    </source>
</evidence>
<evidence type="ECO:0000313" key="10">
    <source>
        <dbReference type="EMBL" id="SEH76758.1"/>
    </source>
</evidence>
<evidence type="ECO:0000256" key="6">
    <source>
        <dbReference type="ARBA" id="ARBA00022884"/>
    </source>
</evidence>
<dbReference type="Gene3D" id="3.40.50.150">
    <property type="entry name" value="Vaccinia Virus protein VP39"/>
    <property type="match status" value="1"/>
</dbReference>
<evidence type="ECO:0000256" key="8">
    <source>
        <dbReference type="PROSITE-ProRule" id="PRU01026"/>
    </source>
</evidence>
<dbReference type="SUPFAM" id="SSF53335">
    <property type="entry name" value="S-adenosyl-L-methionine-dependent methyltransferases"/>
    <property type="match status" value="1"/>
</dbReference>
<evidence type="ECO:0000256" key="5">
    <source>
        <dbReference type="ARBA" id="ARBA00022691"/>
    </source>
</evidence>
<keyword evidence="1 7" id="KW-0963">Cytoplasm</keyword>
<dbReference type="CDD" id="cd02440">
    <property type="entry name" value="AdoMet_MTases"/>
    <property type="match status" value="1"/>
</dbReference>
<dbReference type="AlphaFoldDB" id="A0A1H6KUZ2"/>
<evidence type="ECO:0000313" key="11">
    <source>
        <dbReference type="EMBL" id="SEH89423.1"/>
    </source>
</evidence>
<dbReference type="InterPro" id="IPR023165">
    <property type="entry name" value="rRNA_Ade_diMease-like_C"/>
</dbReference>
<dbReference type="HAMAP" id="MF_00607">
    <property type="entry name" value="16SrRNA_methyltr_A"/>
    <property type="match status" value="1"/>
</dbReference>
<dbReference type="Proteomes" id="UP000198988">
    <property type="component" value="Unassembled WGS sequence"/>
</dbReference>
<dbReference type="NCBIfam" id="TIGR00755">
    <property type="entry name" value="ksgA"/>
    <property type="match status" value="1"/>
</dbReference>
<dbReference type="FunFam" id="1.10.8.100:FF:000001">
    <property type="entry name" value="Ribosomal RNA small subunit methyltransferase A"/>
    <property type="match status" value="1"/>
</dbReference>
<dbReference type="PANTHER" id="PTHR11727:SF7">
    <property type="entry name" value="DIMETHYLADENOSINE TRANSFERASE-RELATED"/>
    <property type="match status" value="1"/>
</dbReference>
<evidence type="ECO:0000259" key="9">
    <source>
        <dbReference type="SMART" id="SM00650"/>
    </source>
</evidence>
<evidence type="ECO:0000313" key="13">
    <source>
        <dbReference type="Proteomes" id="UP000198988"/>
    </source>
</evidence>
<name>A0A1H6KUZ2_9GAMM</name>
<dbReference type="OrthoDB" id="9814755at2"/>
<dbReference type="Proteomes" id="UP000198559">
    <property type="component" value="Unassembled WGS sequence"/>
</dbReference>
<dbReference type="InterPro" id="IPR029063">
    <property type="entry name" value="SAM-dependent_MTases_sf"/>
</dbReference>
<dbReference type="InterPro" id="IPR020598">
    <property type="entry name" value="rRNA_Ade_methylase_Trfase_N"/>
</dbReference>
<gene>
    <name evidence="7" type="primary">rsmA</name>
    <name evidence="7" type="synonym">ksgA</name>
    <name evidence="11" type="ORF">BAZSYMA_ACONTIG00011_3</name>
    <name evidence="10" type="ORF">BAZSYMB_SCAFFOLD00015_3</name>
</gene>
<organism evidence="10 12">
    <name type="scientific">Bathymodiolus azoricus thioautotrophic gill symbiont</name>
    <dbReference type="NCBI Taxonomy" id="235205"/>
    <lineage>
        <taxon>Bacteria</taxon>
        <taxon>Pseudomonadati</taxon>
        <taxon>Pseudomonadota</taxon>
        <taxon>Gammaproteobacteria</taxon>
        <taxon>sulfur-oxidizing symbionts</taxon>
    </lineage>
</organism>
<dbReference type="Pfam" id="PF00398">
    <property type="entry name" value="RrnaAD"/>
    <property type="match status" value="1"/>
</dbReference>
<comment type="subcellular location">
    <subcellularLocation>
        <location evidence="7">Cytoplasm</location>
    </subcellularLocation>
</comment>
<proteinExistence type="inferred from homology"/>
<comment type="similarity">
    <text evidence="7">Belongs to the class I-like SAM-binding methyltransferase superfamily. rRNA adenine N(6)-methyltransferase family. RsmA subfamily.</text>
</comment>
<dbReference type="PROSITE" id="PS51689">
    <property type="entry name" value="SAM_RNA_A_N6_MT"/>
    <property type="match status" value="1"/>
</dbReference>
<comment type="catalytic activity">
    <reaction evidence="7">
        <text>adenosine(1518)/adenosine(1519) in 16S rRNA + 4 S-adenosyl-L-methionine = N(6)-dimethyladenosine(1518)/N(6)-dimethyladenosine(1519) in 16S rRNA + 4 S-adenosyl-L-homocysteine + 4 H(+)</text>
        <dbReference type="Rhea" id="RHEA:19609"/>
        <dbReference type="Rhea" id="RHEA-COMP:10232"/>
        <dbReference type="Rhea" id="RHEA-COMP:10233"/>
        <dbReference type="ChEBI" id="CHEBI:15378"/>
        <dbReference type="ChEBI" id="CHEBI:57856"/>
        <dbReference type="ChEBI" id="CHEBI:59789"/>
        <dbReference type="ChEBI" id="CHEBI:74411"/>
        <dbReference type="ChEBI" id="CHEBI:74493"/>
        <dbReference type="EC" id="2.1.1.182"/>
    </reaction>
</comment>
<dbReference type="EC" id="2.1.1.182" evidence="7"/>
<reference evidence="12 13" key="1">
    <citation type="submission" date="2016-06" db="EMBL/GenBank/DDBJ databases">
        <authorList>
            <person name="Petersen J."/>
            <person name="Sayavedra L."/>
        </authorList>
    </citation>
    <scope>NUCLEOTIDE SEQUENCE [LARGE SCALE GENOMIC DNA]</scope>
    <source>
        <strain evidence="13">BazSymA</strain>
        <strain evidence="12">BazSymB</strain>
    </source>
</reference>
<dbReference type="GO" id="GO:0003723">
    <property type="term" value="F:RNA binding"/>
    <property type="evidence" value="ECO:0007669"/>
    <property type="project" value="UniProtKB-UniRule"/>
</dbReference>
<dbReference type="GO" id="GO:0052908">
    <property type="term" value="F:16S rRNA (adenine(1518)-N(6)/adenine(1519)-N(6))-dimethyltransferase activity"/>
    <property type="evidence" value="ECO:0007669"/>
    <property type="project" value="UniProtKB-EC"/>
</dbReference>
<dbReference type="SMART" id="SM00650">
    <property type="entry name" value="rADc"/>
    <property type="match status" value="1"/>
</dbReference>
<evidence type="ECO:0000256" key="1">
    <source>
        <dbReference type="ARBA" id="ARBA00022490"/>
    </source>
</evidence>
<reference evidence="10" key="2">
    <citation type="submission" date="2016-06" db="EMBL/GenBank/DDBJ databases">
        <authorList>
            <person name="Olsen C.W."/>
            <person name="Carey S."/>
            <person name="Hinshaw L."/>
            <person name="Karasin A.I."/>
        </authorList>
    </citation>
    <scope>NUCLEOTIDE SEQUENCE [LARGE SCALE GENOMIC DNA]</scope>
    <source>
        <strain evidence="11">BazSymA</strain>
        <strain evidence="10">BazSymB</strain>
    </source>
</reference>